<evidence type="ECO:0000313" key="5">
    <source>
        <dbReference type="Proteomes" id="UP000049855"/>
    </source>
</evidence>
<dbReference type="GO" id="GO:0003677">
    <property type="term" value="F:DNA binding"/>
    <property type="evidence" value="ECO:0007669"/>
    <property type="project" value="InterPro"/>
</dbReference>
<feature type="domain" description="Transposase IS116/IS110/IS902 C-terminal" evidence="3">
    <location>
        <begin position="267"/>
        <end position="353"/>
    </location>
</feature>
<dbReference type="Pfam" id="PF02371">
    <property type="entry name" value="Transposase_20"/>
    <property type="match status" value="1"/>
</dbReference>
<organism evidence="4 5">
    <name type="scientific">Sporomusa ovata</name>
    <dbReference type="NCBI Taxonomy" id="2378"/>
    <lineage>
        <taxon>Bacteria</taxon>
        <taxon>Bacillati</taxon>
        <taxon>Bacillota</taxon>
        <taxon>Negativicutes</taxon>
        <taxon>Selenomonadales</taxon>
        <taxon>Sporomusaceae</taxon>
        <taxon>Sporomusa</taxon>
    </lineage>
</organism>
<evidence type="ECO:0000259" key="2">
    <source>
        <dbReference type="Pfam" id="PF01548"/>
    </source>
</evidence>
<dbReference type="Pfam" id="PF01548">
    <property type="entry name" value="DEDD_Tnp_IS110"/>
    <property type="match status" value="1"/>
</dbReference>
<evidence type="ECO:0000313" key="4">
    <source>
        <dbReference type="EMBL" id="CQR74637.1"/>
    </source>
</evidence>
<name>A0A0U1L4K2_9FIRM</name>
<protein>
    <submittedName>
        <fullName evidence="4">Mobile element protein</fullName>
    </submittedName>
</protein>
<sequence length="400" mass="45173">MFYCGIDIAKRNHEASIIDADGKPLLESITVTNTQDGCEKLFSLFERLSISRSDVIIGVEATGHYWLSVYECLTEQGYNVRVINPIQSDAFRKMYIRQTKNDSKDSFIIAQVMRFGQYSETTLSDENIVAMRQLTRFRMALVDNCGDCKRRIIALLDQVFPEYASLFSDTFGVTSKELLLQCPTPEDMLAVSTRKLTNLLNKDSHGRFGEEKARELRDAAAGSFGVGFAKNAFAFQIRQLIEQLMFLENQIEELDEQISHLLKQTNQVITTIPGIADTLGAIIISEIGDINRFDAPGKLVAFAGLDVKVTQSDEFTGTKQKISKRGSPYLRRAIWLAAQRAAFCDSILSEYYQSLKARGKHHLTAIGAVSRKMCNIIFMILRENRPYEVTPLKKTREESI</sequence>
<dbReference type="InterPro" id="IPR003346">
    <property type="entry name" value="Transposase_20"/>
</dbReference>
<dbReference type="AlphaFoldDB" id="A0A0U1L4K2"/>
<dbReference type="InterPro" id="IPR047650">
    <property type="entry name" value="Transpos_IS110"/>
</dbReference>
<keyword evidence="5" id="KW-1185">Reference proteome</keyword>
<keyword evidence="1" id="KW-0175">Coiled coil</keyword>
<dbReference type="InterPro" id="IPR002525">
    <property type="entry name" value="Transp_IS110-like_N"/>
</dbReference>
<proteinExistence type="predicted"/>
<accession>A0A0U1L4K2</accession>
<dbReference type="Proteomes" id="UP000049855">
    <property type="component" value="Unassembled WGS sequence"/>
</dbReference>
<evidence type="ECO:0000256" key="1">
    <source>
        <dbReference type="SAM" id="Coils"/>
    </source>
</evidence>
<evidence type="ECO:0000259" key="3">
    <source>
        <dbReference type="Pfam" id="PF02371"/>
    </source>
</evidence>
<dbReference type="EMBL" id="CTRP01000014">
    <property type="protein sequence ID" value="CQR74637.1"/>
    <property type="molecule type" value="Genomic_DNA"/>
</dbReference>
<reference evidence="5" key="1">
    <citation type="submission" date="2015-03" db="EMBL/GenBank/DDBJ databases">
        <authorList>
            <person name="Nijsse Bart"/>
        </authorList>
    </citation>
    <scope>NUCLEOTIDE SEQUENCE [LARGE SCALE GENOMIC DNA]</scope>
</reference>
<dbReference type="GO" id="GO:0004803">
    <property type="term" value="F:transposase activity"/>
    <property type="evidence" value="ECO:0007669"/>
    <property type="project" value="InterPro"/>
</dbReference>
<gene>
    <name evidence="4" type="ORF">SpAn4DRAFT_1099</name>
</gene>
<dbReference type="PANTHER" id="PTHR33055">
    <property type="entry name" value="TRANSPOSASE FOR INSERTION SEQUENCE ELEMENT IS1111A"/>
    <property type="match status" value="1"/>
</dbReference>
<dbReference type="RefSeq" id="WP_021170625.1">
    <property type="nucleotide sequence ID" value="NZ_CTRP01000014.1"/>
</dbReference>
<feature type="coiled-coil region" evidence="1">
    <location>
        <begin position="237"/>
        <end position="264"/>
    </location>
</feature>
<dbReference type="NCBIfam" id="NF033542">
    <property type="entry name" value="transpos_IS110"/>
    <property type="match status" value="1"/>
</dbReference>
<dbReference type="PANTHER" id="PTHR33055:SF13">
    <property type="entry name" value="TRANSPOSASE"/>
    <property type="match status" value="1"/>
</dbReference>
<dbReference type="GO" id="GO:0006313">
    <property type="term" value="P:DNA transposition"/>
    <property type="evidence" value="ECO:0007669"/>
    <property type="project" value="InterPro"/>
</dbReference>
<feature type="domain" description="Transposase IS110-like N-terminal" evidence="2">
    <location>
        <begin position="4"/>
        <end position="161"/>
    </location>
</feature>